<name>A0ABY1Z5J9_9GAMM</name>
<gene>
    <name evidence="1" type="ORF">DNK34_17175</name>
</gene>
<reference evidence="1 2" key="1">
    <citation type="submission" date="2018-06" db="EMBL/GenBank/DDBJ databases">
        <title>Three novel Pseudomonas species isolated from symptomatic oak.</title>
        <authorList>
            <person name="Bueno-Gonzalez V."/>
            <person name="Brady C."/>
        </authorList>
    </citation>
    <scope>NUCLEOTIDE SEQUENCE [LARGE SCALE GENOMIC DNA]</scope>
    <source>
        <strain evidence="1 2">P26B</strain>
    </source>
</reference>
<dbReference type="Gene3D" id="3.30.1500.10">
    <property type="entry name" value="Haem-binding HasA"/>
    <property type="match status" value="1"/>
</dbReference>
<protein>
    <submittedName>
        <fullName evidence="1">Heme acquisition protein HasAp</fullName>
    </submittedName>
</protein>
<evidence type="ECO:0000313" key="1">
    <source>
        <dbReference type="EMBL" id="TBV03318.1"/>
    </source>
</evidence>
<dbReference type="Proteomes" id="UP000291334">
    <property type="component" value="Unassembled WGS sequence"/>
</dbReference>
<evidence type="ECO:0000313" key="2">
    <source>
        <dbReference type="Proteomes" id="UP000291334"/>
    </source>
</evidence>
<organism evidence="1 2">
    <name type="scientific">Phytopseudomonas dryadis</name>
    <dbReference type="NCBI Taxonomy" id="2487520"/>
    <lineage>
        <taxon>Bacteria</taxon>
        <taxon>Pseudomonadati</taxon>
        <taxon>Pseudomonadota</taxon>
        <taxon>Gammaproteobacteria</taxon>
        <taxon>Pseudomonadales</taxon>
        <taxon>Pseudomonadaceae</taxon>
        <taxon>Phytopseudomonas</taxon>
    </lineage>
</organism>
<proteinExistence type="predicted"/>
<dbReference type="InterPro" id="IPR036912">
    <property type="entry name" value="HasA_haem-bd_sf"/>
</dbReference>
<dbReference type="EMBL" id="QJUM01000020">
    <property type="protein sequence ID" value="TBV03318.1"/>
    <property type="molecule type" value="Genomic_DNA"/>
</dbReference>
<comment type="caution">
    <text evidence="1">The sequence shown here is derived from an EMBL/GenBank/DDBJ whole genome shotgun (WGS) entry which is preliminary data.</text>
</comment>
<dbReference type="InterPro" id="IPR010495">
    <property type="entry name" value="HasA_haem-bd"/>
</dbReference>
<sequence length="202" mass="20750">MPPSRRDFAEQGERKMAISYSYNSNYFPSTFTGGDLEDLLLAFQDVGVDGEHPANTGGFYTNGVSSGLSGDTYAFANTGTNFAFSAVGDLAYNFSAHALYGTLQQLTLGGGLNADGTVSSAFITFDFGTTPLVATAAEGRDNAVHDVIWGLMNGSVEGATDSAGTPNDGGLLAVLDAAGLLDDVIVTTGSAAFSESELLLAA</sequence>
<dbReference type="Pfam" id="PF06438">
    <property type="entry name" value="HasA"/>
    <property type="match status" value="1"/>
</dbReference>
<dbReference type="SUPFAM" id="SSF54621">
    <property type="entry name" value="Heme-binding protein A (HasA)"/>
    <property type="match status" value="1"/>
</dbReference>
<keyword evidence="2" id="KW-1185">Reference proteome</keyword>
<accession>A0ABY1Z5J9</accession>